<evidence type="ECO:0000256" key="1">
    <source>
        <dbReference type="ARBA" id="ARBA00009893"/>
    </source>
</evidence>
<dbReference type="SUPFAM" id="SSF55729">
    <property type="entry name" value="Acyl-CoA N-acyltransferases (Nat)"/>
    <property type="match status" value="1"/>
</dbReference>
<dbReference type="STRING" id="1036611.A0A1L9P4Y9"/>
<feature type="domain" description="Acyltransferase MbtK/IucB-like conserved" evidence="4">
    <location>
        <begin position="337"/>
        <end position="395"/>
    </location>
</feature>
<gene>
    <name evidence="5" type="ORF">ASPVEDRAFT_122453</name>
</gene>
<feature type="compositionally biased region" description="Polar residues" evidence="2">
    <location>
        <begin position="705"/>
        <end position="735"/>
    </location>
</feature>
<evidence type="ECO:0000256" key="3">
    <source>
        <dbReference type="SAM" id="Phobius"/>
    </source>
</evidence>
<dbReference type="VEuPathDB" id="FungiDB:ASPVEDRAFT_122453"/>
<proteinExistence type="inferred from homology"/>
<dbReference type="InterPro" id="IPR016181">
    <property type="entry name" value="Acyl_CoA_acyltransferase"/>
</dbReference>
<feature type="compositionally biased region" description="Low complexity" evidence="2">
    <location>
        <begin position="873"/>
        <end position="885"/>
    </location>
</feature>
<feature type="compositionally biased region" description="Polar residues" evidence="2">
    <location>
        <begin position="341"/>
        <end position="354"/>
    </location>
</feature>
<feature type="transmembrane region" description="Helical" evidence="3">
    <location>
        <begin position="573"/>
        <end position="598"/>
    </location>
</feature>
<feature type="compositionally biased region" description="Polar residues" evidence="2">
    <location>
        <begin position="639"/>
        <end position="654"/>
    </location>
</feature>
<name>A0A1L9P4Y9_ASPVE</name>
<dbReference type="AlphaFoldDB" id="A0A1L9P4Y9"/>
<feature type="region of interest" description="Disordered" evidence="2">
    <location>
        <begin position="624"/>
        <end position="674"/>
    </location>
</feature>
<keyword evidence="3" id="KW-0812">Transmembrane</keyword>
<dbReference type="GO" id="GO:0016410">
    <property type="term" value="F:N-acyltransferase activity"/>
    <property type="evidence" value="ECO:0007669"/>
    <property type="project" value="TreeGrafter"/>
</dbReference>
<keyword evidence="3" id="KW-0472">Membrane</keyword>
<feature type="region of interest" description="Disordered" evidence="2">
    <location>
        <begin position="326"/>
        <end position="354"/>
    </location>
</feature>
<feature type="region of interest" description="Disordered" evidence="2">
    <location>
        <begin position="701"/>
        <end position="951"/>
    </location>
</feature>
<sequence length="1001" mass="110679">MRSTQLPNGQSFSVTPVFGGFTFKSNNLSQGSSNLPPGWTVVLGTRRQPDEIPEEERPDHERGRALELEKRGSDISQVTRFTVPTLSQDELYISYIVNPPDADFKPVASPTRQIAMMLWVTLYWYFHEPEPERQLSTAASSNTPAAGRPKGDWRVNIKREGIFTGRNVLQKLERMGLLACENSSVGAEPNSMDNWSHMFVSQHSFWQLDPRLYLFTLSPQSFTRSLGGSPFGRVASPSRESLYLNDPNSRPRSAGSGHYTPSEGPFASHSHLPTFFPAPPTQFTFTNGVRHPIRQKPPHQGEVFYVRYIPSVQQYLSFRVPYLPPRGDKTERPTPARAFSPVSSIDQPDQNSPSDLDYLHKWMNDPRVNASWGEAGPIEHQEKFLRTNLSSKHSFPVIGCWDGQPFGYFEIYWVKEDRLGSLIGGADNYDRGIHLLVGEQDYRGPHRVNAWLSSLVHFCWLADMRTQTVMLEPRVDNTKIISYLQGAGFYKDGEVRFPHKQSALMKIRRDNWDAPANPIISPASLCRSSYIIPSSPPELIMPVTSSASQSPSRSLIQRDDILPENPPLDEPLLAVQIGGIVGAYVIFVAIVLTLLLVVGRRLRRTVQASNYTLQVEMMKPKGPIAAQSAAPSMDPSPVTPTNKSHGFRSWTSFTKGGGHSHSRSNNSSVGTIDHESVVAADRRRAQDQMEMLYAAVMEQDEQRAAASTSPISPSDDVSLQELSPRSPVSYQSANPFSDYAPRVPEPQPYQHHYQQQYPPPAPAPAAFPAAPPAPVAAVHTAAAPPPASPGGRSTSSRFSRVSNLSLFHSNRDSNAAPQSPNASKLRSPRFPVRKLGISSPLASPDPKTPTLDQVPLSPRFYNPAPPPMPPGVTRTNTNNTTTSRGSNERRNPPPALNLQAASPGGPGNSSSSLPFRDAYPQLLSAPPTKTTILERPEKQINGPRTGLPTPYSPYMPFTPLTPLTPSRIVTKKQRKLAGKENGLRAVNEEDAVRDENDMWGY</sequence>
<reference evidence="6" key="1">
    <citation type="journal article" date="2017" name="Genome Biol.">
        <title>Comparative genomics reveals high biological diversity and specific adaptations in the industrially and medically important fungal genus Aspergillus.</title>
        <authorList>
            <person name="de Vries R.P."/>
            <person name="Riley R."/>
            <person name="Wiebenga A."/>
            <person name="Aguilar-Osorio G."/>
            <person name="Amillis S."/>
            <person name="Uchima C.A."/>
            <person name="Anderluh G."/>
            <person name="Asadollahi M."/>
            <person name="Askin M."/>
            <person name="Barry K."/>
            <person name="Battaglia E."/>
            <person name="Bayram O."/>
            <person name="Benocci T."/>
            <person name="Braus-Stromeyer S.A."/>
            <person name="Caldana C."/>
            <person name="Canovas D."/>
            <person name="Cerqueira G.C."/>
            <person name="Chen F."/>
            <person name="Chen W."/>
            <person name="Choi C."/>
            <person name="Clum A."/>
            <person name="Dos Santos R.A."/>
            <person name="Damasio A.R."/>
            <person name="Diallinas G."/>
            <person name="Emri T."/>
            <person name="Fekete E."/>
            <person name="Flipphi M."/>
            <person name="Freyberg S."/>
            <person name="Gallo A."/>
            <person name="Gournas C."/>
            <person name="Habgood R."/>
            <person name="Hainaut M."/>
            <person name="Harispe M.L."/>
            <person name="Henrissat B."/>
            <person name="Hilden K.S."/>
            <person name="Hope R."/>
            <person name="Hossain A."/>
            <person name="Karabika E."/>
            <person name="Karaffa L."/>
            <person name="Karanyi Z."/>
            <person name="Krasevec N."/>
            <person name="Kuo A."/>
            <person name="Kusch H."/>
            <person name="LaButti K."/>
            <person name="Lagendijk E.L."/>
            <person name="Lapidus A."/>
            <person name="Levasseur A."/>
            <person name="Lindquist E."/>
            <person name="Lipzen A."/>
            <person name="Logrieco A.F."/>
            <person name="MacCabe A."/>
            <person name="Maekelae M.R."/>
            <person name="Malavazi I."/>
            <person name="Melin P."/>
            <person name="Meyer V."/>
            <person name="Mielnichuk N."/>
            <person name="Miskei M."/>
            <person name="Molnar A.P."/>
            <person name="Mule G."/>
            <person name="Ngan C.Y."/>
            <person name="Orejas M."/>
            <person name="Orosz E."/>
            <person name="Ouedraogo J.P."/>
            <person name="Overkamp K.M."/>
            <person name="Park H.-S."/>
            <person name="Perrone G."/>
            <person name="Piumi F."/>
            <person name="Punt P.J."/>
            <person name="Ram A.F."/>
            <person name="Ramon A."/>
            <person name="Rauscher S."/>
            <person name="Record E."/>
            <person name="Riano-Pachon D.M."/>
            <person name="Robert V."/>
            <person name="Roehrig J."/>
            <person name="Ruller R."/>
            <person name="Salamov A."/>
            <person name="Salih N.S."/>
            <person name="Samson R.A."/>
            <person name="Sandor E."/>
            <person name="Sanguinetti M."/>
            <person name="Schuetze T."/>
            <person name="Sepcic K."/>
            <person name="Shelest E."/>
            <person name="Sherlock G."/>
            <person name="Sophianopoulou V."/>
            <person name="Squina F.M."/>
            <person name="Sun H."/>
            <person name="Susca A."/>
            <person name="Todd R.B."/>
            <person name="Tsang A."/>
            <person name="Unkles S.E."/>
            <person name="van de Wiele N."/>
            <person name="van Rossen-Uffink D."/>
            <person name="Oliveira J.V."/>
            <person name="Vesth T.C."/>
            <person name="Visser J."/>
            <person name="Yu J.-H."/>
            <person name="Zhou M."/>
            <person name="Andersen M.R."/>
            <person name="Archer D.B."/>
            <person name="Baker S.E."/>
            <person name="Benoit I."/>
            <person name="Brakhage A.A."/>
            <person name="Braus G.H."/>
            <person name="Fischer R."/>
            <person name="Frisvad J.C."/>
            <person name="Goldman G.H."/>
            <person name="Houbraken J."/>
            <person name="Oakley B."/>
            <person name="Pocsi I."/>
            <person name="Scazzocchio C."/>
            <person name="Seiboth B."/>
            <person name="vanKuyk P.A."/>
            <person name="Wortman J."/>
            <person name="Dyer P.S."/>
            <person name="Grigoriev I.V."/>
        </authorList>
    </citation>
    <scope>NUCLEOTIDE SEQUENCE [LARGE SCALE GENOMIC DNA]</scope>
    <source>
        <strain evidence="6">CBS 583.65</strain>
    </source>
</reference>
<dbReference type="GeneID" id="63721498"/>
<feature type="region of interest" description="Disordered" evidence="2">
    <location>
        <begin position="237"/>
        <end position="264"/>
    </location>
</feature>
<organism evidence="5 6">
    <name type="scientific">Aspergillus versicolor CBS 583.65</name>
    <dbReference type="NCBI Taxonomy" id="1036611"/>
    <lineage>
        <taxon>Eukaryota</taxon>
        <taxon>Fungi</taxon>
        <taxon>Dikarya</taxon>
        <taxon>Ascomycota</taxon>
        <taxon>Pezizomycotina</taxon>
        <taxon>Eurotiomycetes</taxon>
        <taxon>Eurotiomycetidae</taxon>
        <taxon>Eurotiales</taxon>
        <taxon>Aspergillaceae</taxon>
        <taxon>Aspergillus</taxon>
        <taxon>Aspergillus subgen. Nidulantes</taxon>
    </lineage>
</organism>
<evidence type="ECO:0000256" key="2">
    <source>
        <dbReference type="SAM" id="MobiDB-lite"/>
    </source>
</evidence>
<protein>
    <recommendedName>
        <fullName evidence="4">Acyltransferase MbtK/IucB-like conserved domain-containing protein</fullName>
    </recommendedName>
</protein>
<dbReference type="InterPro" id="IPR019432">
    <property type="entry name" value="Acyltransferase_MbtK/IucB-like"/>
</dbReference>
<dbReference type="OrthoDB" id="448427at2759"/>
<dbReference type="RefSeq" id="XP_040662331.1">
    <property type="nucleotide sequence ID" value="XM_040805987.1"/>
</dbReference>
<dbReference type="Pfam" id="PF13523">
    <property type="entry name" value="Acetyltransf_8"/>
    <property type="match status" value="1"/>
</dbReference>
<keyword evidence="6" id="KW-1185">Reference proteome</keyword>
<dbReference type="EMBL" id="KV878125">
    <property type="protein sequence ID" value="OJI96568.1"/>
    <property type="molecule type" value="Genomic_DNA"/>
</dbReference>
<dbReference type="Proteomes" id="UP000184073">
    <property type="component" value="Unassembled WGS sequence"/>
</dbReference>
<feature type="compositionally biased region" description="Polar residues" evidence="2">
    <location>
        <begin position="791"/>
        <end position="824"/>
    </location>
</feature>
<comment type="similarity">
    <text evidence="1">Belongs to the lysine N-acyltransferase MbtK family.</text>
</comment>
<dbReference type="Gene3D" id="3.40.630.30">
    <property type="match status" value="1"/>
</dbReference>
<accession>A0A1L9P4Y9</accession>
<dbReference type="GO" id="GO:0019290">
    <property type="term" value="P:siderophore biosynthetic process"/>
    <property type="evidence" value="ECO:0007669"/>
    <property type="project" value="InterPro"/>
</dbReference>
<feature type="compositionally biased region" description="Pro residues" evidence="2">
    <location>
        <begin position="757"/>
        <end position="774"/>
    </location>
</feature>
<evidence type="ECO:0000259" key="4">
    <source>
        <dbReference type="SMART" id="SM01006"/>
    </source>
</evidence>
<evidence type="ECO:0000313" key="5">
    <source>
        <dbReference type="EMBL" id="OJI96568.1"/>
    </source>
</evidence>
<dbReference type="PANTHER" id="PTHR31438:SF1">
    <property type="entry name" value="LYSINE N-ACYLTRANSFERASE C17G9.06C-RELATED"/>
    <property type="match status" value="1"/>
</dbReference>
<dbReference type="SMART" id="SM01006">
    <property type="entry name" value="AlcB"/>
    <property type="match status" value="1"/>
</dbReference>
<evidence type="ECO:0000313" key="6">
    <source>
        <dbReference type="Proteomes" id="UP000184073"/>
    </source>
</evidence>
<dbReference type="PANTHER" id="PTHR31438">
    <property type="entry name" value="LYSINE N-ACYLTRANSFERASE C17G9.06C-RELATED"/>
    <property type="match status" value="1"/>
</dbReference>
<keyword evidence="3" id="KW-1133">Transmembrane helix</keyword>
<dbReference type="FunFam" id="3.40.630.30:FF:000104">
    <property type="entry name" value="Aerobactin siderophore biosynthesis protein"/>
    <property type="match status" value="1"/>
</dbReference>